<dbReference type="SUPFAM" id="SSF54001">
    <property type="entry name" value="Cysteine proteinases"/>
    <property type="match status" value="1"/>
</dbReference>
<dbReference type="GO" id="GO:0008234">
    <property type="term" value="F:cysteine-type peptidase activity"/>
    <property type="evidence" value="ECO:0007669"/>
    <property type="project" value="UniProtKB-KW"/>
</dbReference>
<dbReference type="GO" id="GO:0006508">
    <property type="term" value="P:proteolysis"/>
    <property type="evidence" value="ECO:0007669"/>
    <property type="project" value="UniProtKB-KW"/>
</dbReference>
<comment type="caution">
    <text evidence="8">The sequence shown here is derived from an EMBL/GenBank/DDBJ whole genome shotgun (WGS) entry which is preliminary data.</text>
</comment>
<proteinExistence type="inferred from homology"/>
<feature type="signal peptide" evidence="6">
    <location>
        <begin position="1"/>
        <end position="28"/>
    </location>
</feature>
<feature type="chain" id="PRO_5015156110" description="NlpC/P60 domain-containing protein" evidence="6">
    <location>
        <begin position="29"/>
        <end position="757"/>
    </location>
</feature>
<dbReference type="InterPro" id="IPR002477">
    <property type="entry name" value="Peptidoglycan-bd-like"/>
</dbReference>
<dbReference type="Pfam" id="PF01471">
    <property type="entry name" value="PG_binding_1"/>
    <property type="match status" value="7"/>
</dbReference>
<reference evidence="8 9" key="1">
    <citation type="submission" date="2018-03" db="EMBL/GenBank/DDBJ databases">
        <title>Bacillus urumqiensis sp. nov., a moderately haloalkaliphilic bacterium isolated from a salt lake.</title>
        <authorList>
            <person name="Zhao B."/>
            <person name="Liao Z."/>
        </authorList>
    </citation>
    <scope>NUCLEOTIDE SEQUENCE [LARGE SCALE GENOMIC DNA]</scope>
    <source>
        <strain evidence="8 9">BZ-SZ-XJ18</strain>
    </source>
</reference>
<dbReference type="Pfam" id="PF00877">
    <property type="entry name" value="NLPC_P60"/>
    <property type="match status" value="1"/>
</dbReference>
<dbReference type="SUPFAM" id="SSF47090">
    <property type="entry name" value="PGBD-like"/>
    <property type="match status" value="7"/>
</dbReference>
<sequence length="757" mass="79309">MTSRTATAIVSSVTVTSAMFLIPSVTEAALGEQTLRPGMEHADVAALQEKLTETGHYTSRIDGTYDRPTIQAVRQFQKEHQLTADGITGAETFAALLGKTAEAPAEYITDQSAKKLNPQNTLSPNTSSIDVKHLQTALGKIGFYEPEHATGRYGATTEKAVKRYQQARGLTSDGIAGSTTIQRLNDEIVLSPTMQTASATSTIIRLWNEGSHVKDLQRSLKNAGHYSGGITGIYGPKSEAAVKSLQQANGLVVDGIAGPNTFNALKKTTPSTSTGGASGASPSSASSGLIRLWSEGSHVTSLQKNLRSLGFYNGGVTGIFGPKSQQALKAFQQSAGITVDGIAGPQTQRAIEQKEAAKKEPAPDTPTAGASSTSTSTPSMLRLWATGSAVRTLQEDLKRLGHYSGGASGTLGPKTEAGVKDFQRAMGLTVDGIAGPKTLQAVQSAKDTSSNTSETPGSSAGSGNSGGGSTGQTSDGMLRLWSSGEAVKTLQENLKRLGHYSGGISGTLGPKTEEALKAFQRTAGITVDGIAGPQTQRAISGAPSGGNTGSADVLLKPGTRSDSVRELQDRLKAAGFFSGQSTGYYGDVTKKAVTDFQKKWSLVSDGLVTQKTWEKLEEVSSIYLEDAVKPDNSSGSGSFNAINLIADASELIGIPYLWGGTTTSGFDCSGFIQYVFKQNGKNLPRTAAEQYNASTSVSEPRVGDLVFFETYRPGPSHNGIYIGGGQFIHSGSSTGVTIASMSSSYWSERYLGARRLK</sequence>
<dbReference type="OrthoDB" id="9813368at2"/>
<dbReference type="InterPro" id="IPR036366">
    <property type="entry name" value="PGBDSf"/>
</dbReference>
<dbReference type="PANTHER" id="PTHR47053:SF1">
    <property type="entry name" value="MUREIN DD-ENDOPEPTIDASE MEPH-RELATED"/>
    <property type="match status" value="1"/>
</dbReference>
<evidence type="ECO:0000256" key="1">
    <source>
        <dbReference type="ARBA" id="ARBA00007074"/>
    </source>
</evidence>
<dbReference type="PANTHER" id="PTHR47053">
    <property type="entry name" value="MUREIN DD-ENDOPEPTIDASE MEPH-RELATED"/>
    <property type="match status" value="1"/>
</dbReference>
<feature type="region of interest" description="Disordered" evidence="5">
    <location>
        <begin position="351"/>
        <end position="380"/>
    </location>
</feature>
<feature type="region of interest" description="Disordered" evidence="5">
    <location>
        <begin position="440"/>
        <end position="476"/>
    </location>
</feature>
<dbReference type="Proteomes" id="UP000243650">
    <property type="component" value="Unassembled WGS sequence"/>
</dbReference>
<gene>
    <name evidence="8" type="ORF">C6I21_07775</name>
</gene>
<evidence type="ECO:0000256" key="3">
    <source>
        <dbReference type="ARBA" id="ARBA00022801"/>
    </source>
</evidence>
<dbReference type="InterPro" id="IPR000064">
    <property type="entry name" value="NLP_P60_dom"/>
</dbReference>
<keyword evidence="2" id="KW-0645">Protease</keyword>
<dbReference type="EMBL" id="PVNS01000006">
    <property type="protein sequence ID" value="PRO65787.1"/>
    <property type="molecule type" value="Genomic_DNA"/>
</dbReference>
<name>A0A2P6MHN4_ALKUR</name>
<accession>A0A2P6MHN4</accession>
<evidence type="ECO:0000256" key="5">
    <source>
        <dbReference type="SAM" id="MobiDB-lite"/>
    </source>
</evidence>
<feature type="domain" description="NlpC/P60" evidence="7">
    <location>
        <begin position="638"/>
        <end position="757"/>
    </location>
</feature>
<evidence type="ECO:0000256" key="2">
    <source>
        <dbReference type="ARBA" id="ARBA00022670"/>
    </source>
</evidence>
<comment type="similarity">
    <text evidence="1">Belongs to the peptidase C40 family.</text>
</comment>
<evidence type="ECO:0000313" key="8">
    <source>
        <dbReference type="EMBL" id="PRO65787.1"/>
    </source>
</evidence>
<feature type="compositionally biased region" description="Low complexity" evidence="5">
    <location>
        <begin position="365"/>
        <end position="379"/>
    </location>
</feature>
<evidence type="ECO:0000259" key="7">
    <source>
        <dbReference type="PROSITE" id="PS51935"/>
    </source>
</evidence>
<keyword evidence="9" id="KW-1185">Reference proteome</keyword>
<feature type="compositionally biased region" description="Basic and acidic residues" evidence="5">
    <location>
        <begin position="351"/>
        <end position="362"/>
    </location>
</feature>
<keyword evidence="4" id="KW-0788">Thiol protease</keyword>
<keyword evidence="6" id="KW-0732">Signal</keyword>
<protein>
    <recommendedName>
        <fullName evidence="7">NlpC/P60 domain-containing protein</fullName>
    </recommendedName>
</protein>
<keyword evidence="3" id="KW-0378">Hydrolase</keyword>
<feature type="compositionally biased region" description="Polar residues" evidence="5">
    <location>
        <begin position="440"/>
        <end position="456"/>
    </location>
</feature>
<evidence type="ECO:0000256" key="4">
    <source>
        <dbReference type="ARBA" id="ARBA00022807"/>
    </source>
</evidence>
<dbReference type="AlphaFoldDB" id="A0A2P6MHN4"/>
<dbReference type="Gene3D" id="3.90.1720.10">
    <property type="entry name" value="endopeptidase domain like (from Nostoc punctiforme)"/>
    <property type="match status" value="1"/>
</dbReference>
<feature type="compositionally biased region" description="Low complexity" evidence="5">
    <location>
        <begin position="268"/>
        <end position="286"/>
    </location>
</feature>
<feature type="region of interest" description="Disordered" evidence="5">
    <location>
        <begin position="264"/>
        <end position="286"/>
    </location>
</feature>
<dbReference type="InterPro" id="IPR038765">
    <property type="entry name" value="Papain-like_cys_pep_sf"/>
</dbReference>
<dbReference type="InterPro" id="IPR036365">
    <property type="entry name" value="PGBD-like_sf"/>
</dbReference>
<evidence type="ECO:0000256" key="6">
    <source>
        <dbReference type="SAM" id="SignalP"/>
    </source>
</evidence>
<dbReference type="PROSITE" id="PS51935">
    <property type="entry name" value="NLPC_P60"/>
    <property type="match status" value="1"/>
</dbReference>
<evidence type="ECO:0000313" key="9">
    <source>
        <dbReference type="Proteomes" id="UP000243650"/>
    </source>
</evidence>
<dbReference type="Gene3D" id="1.10.101.10">
    <property type="entry name" value="PGBD-like superfamily/PGBD"/>
    <property type="match status" value="7"/>
</dbReference>
<organism evidence="8 9">
    <name type="scientific">Alkalicoccus urumqiensis</name>
    <name type="common">Bacillus urumqiensis</name>
    <dbReference type="NCBI Taxonomy" id="1548213"/>
    <lineage>
        <taxon>Bacteria</taxon>
        <taxon>Bacillati</taxon>
        <taxon>Bacillota</taxon>
        <taxon>Bacilli</taxon>
        <taxon>Bacillales</taxon>
        <taxon>Bacillaceae</taxon>
        <taxon>Alkalicoccus</taxon>
    </lineage>
</organism>
<dbReference type="InterPro" id="IPR051202">
    <property type="entry name" value="Peptidase_C40"/>
</dbReference>